<dbReference type="Proteomes" id="UP001274896">
    <property type="component" value="Unassembled WGS sequence"/>
</dbReference>
<protein>
    <submittedName>
        <fullName evidence="1">Uncharacterized protein</fullName>
    </submittedName>
</protein>
<gene>
    <name evidence="1" type="ORF">QTP70_015941</name>
</gene>
<feature type="non-terminal residue" evidence="1">
    <location>
        <position position="108"/>
    </location>
</feature>
<evidence type="ECO:0000313" key="1">
    <source>
        <dbReference type="EMBL" id="KAK3548639.1"/>
    </source>
</evidence>
<comment type="caution">
    <text evidence="1">The sequence shown here is derived from an EMBL/GenBank/DDBJ whole genome shotgun (WGS) entry which is preliminary data.</text>
</comment>
<dbReference type="EMBL" id="JAUCMX010000004">
    <property type="protein sequence ID" value="KAK3548639.1"/>
    <property type="molecule type" value="Genomic_DNA"/>
</dbReference>
<reference evidence="1" key="1">
    <citation type="submission" date="2023-06" db="EMBL/GenBank/DDBJ databases">
        <title>Male Hemibagrus guttatus genome.</title>
        <authorList>
            <person name="Bian C."/>
        </authorList>
    </citation>
    <scope>NUCLEOTIDE SEQUENCE</scope>
    <source>
        <strain evidence="1">Male_cb2023</strain>
        <tissue evidence="1">Muscle</tissue>
    </source>
</reference>
<evidence type="ECO:0000313" key="2">
    <source>
        <dbReference type="Proteomes" id="UP001274896"/>
    </source>
</evidence>
<dbReference type="AlphaFoldDB" id="A0AAE0RA33"/>
<accession>A0AAE0RA33</accession>
<proteinExistence type="predicted"/>
<name>A0AAE0RA33_9TELE</name>
<organism evidence="1 2">
    <name type="scientific">Hemibagrus guttatus</name>
    <dbReference type="NCBI Taxonomy" id="175788"/>
    <lineage>
        <taxon>Eukaryota</taxon>
        <taxon>Metazoa</taxon>
        <taxon>Chordata</taxon>
        <taxon>Craniata</taxon>
        <taxon>Vertebrata</taxon>
        <taxon>Euteleostomi</taxon>
        <taxon>Actinopterygii</taxon>
        <taxon>Neopterygii</taxon>
        <taxon>Teleostei</taxon>
        <taxon>Ostariophysi</taxon>
        <taxon>Siluriformes</taxon>
        <taxon>Bagridae</taxon>
        <taxon>Hemibagrus</taxon>
    </lineage>
</organism>
<keyword evidence="2" id="KW-1185">Reference proteome</keyword>
<sequence length="108" mass="11571">MILLSEVCCGIWHQDVNSTSFESGCELGPPWIGLVCLAHPTDAQLDYDLGNMEAKLVVSVKVTSTCMAGPKVSQQNIAQSMTLPPCFIRPGHLLALLRGPVLMITCTG</sequence>